<dbReference type="SUPFAM" id="SSF53474">
    <property type="entry name" value="alpha/beta-Hydrolases"/>
    <property type="match status" value="1"/>
</dbReference>
<reference evidence="5 6" key="1">
    <citation type="submission" date="2009-06" db="EMBL/GenBank/DDBJ databases">
        <authorList>
            <person name="Dodson R."/>
            <person name="Sebastian Y."/>
            <person name="Madupu R."/>
            <person name="Durkin A.S."/>
            <person name="Torralba M."/>
            <person name="Methe B."/>
            <person name="Sutton G.G."/>
            <person name="Strausberg R.L."/>
            <person name="Nelson K.E."/>
        </authorList>
    </citation>
    <scope>NUCLEOTIDE SEQUENCE [LARGE SCALE GENOMIC DNA]</scope>
    <source>
        <strain evidence="5 6">SK141</strain>
    </source>
</reference>
<evidence type="ECO:0000313" key="6">
    <source>
        <dbReference type="Proteomes" id="UP000004384"/>
    </source>
</evidence>
<evidence type="ECO:0000256" key="2">
    <source>
        <dbReference type="ARBA" id="ARBA00022692"/>
    </source>
</evidence>
<protein>
    <recommendedName>
        <fullName evidence="7">DUF726 domain-containing protein</fullName>
    </recommendedName>
</protein>
<keyword evidence="2" id="KW-0812">Transmembrane</keyword>
<evidence type="ECO:0000256" key="1">
    <source>
        <dbReference type="ARBA" id="ARBA00004141"/>
    </source>
</evidence>
<gene>
    <name evidence="5" type="ORF">CORTU0001_0595</name>
</gene>
<evidence type="ECO:0008006" key="7">
    <source>
        <dbReference type="Google" id="ProtNLM"/>
    </source>
</evidence>
<organism evidence="5 6">
    <name type="scientific">Corynebacterium tuberculostearicum SK141</name>
    <dbReference type="NCBI Taxonomy" id="553206"/>
    <lineage>
        <taxon>Bacteria</taxon>
        <taxon>Bacillati</taxon>
        <taxon>Actinomycetota</taxon>
        <taxon>Actinomycetes</taxon>
        <taxon>Mycobacteriales</taxon>
        <taxon>Corynebacteriaceae</taxon>
        <taxon>Corynebacterium</taxon>
    </lineage>
</organism>
<dbReference type="InterPro" id="IPR007941">
    <property type="entry name" value="DUF726"/>
</dbReference>
<dbReference type="Pfam" id="PF05277">
    <property type="entry name" value="DUF726"/>
    <property type="match status" value="1"/>
</dbReference>
<accession>C6R9M8</accession>
<dbReference type="RefSeq" id="WP_005328207.1">
    <property type="nucleotide sequence ID" value="NZ_ACVP01000020.1"/>
</dbReference>
<dbReference type="AlphaFoldDB" id="C6R9M8"/>
<keyword evidence="4" id="KW-0472">Membrane</keyword>
<sequence>MVVAAAGGLLGSAYGVKALNSYIGEDDSFDIQCVRKGSGTPVLIARGFTTEKKLDWRTEVKAVEAAYPDSPIYLVTWGSKEMLELAGFLAPGAGFAGGAVLKGMVKHAGKKLAKKATPAGLALGVVDLVKNPWTVAVNRANKTAMTLAAIIQRSHLESVVLVGHSLGGRVMLNLATALAGAAGTENEVRVEAVHLLGAAIGQDTTWDSVGEALSGVVHNYHSHNDVILGRLYPAAMAGTKAIGFEGLDASFAVNHDVSDAVKSHSAYYENVELSRTLES</sequence>
<evidence type="ECO:0000313" key="5">
    <source>
        <dbReference type="EMBL" id="EET77385.1"/>
    </source>
</evidence>
<keyword evidence="3" id="KW-1133">Transmembrane helix</keyword>
<comment type="caution">
    <text evidence="5">The sequence shown here is derived from an EMBL/GenBank/DDBJ whole genome shotgun (WGS) entry which is preliminary data.</text>
</comment>
<dbReference type="PANTHER" id="PTHR17920">
    <property type="entry name" value="TRANSMEMBRANE AND COILED-COIL DOMAIN-CONTAINING PROTEIN 4 TMCO4"/>
    <property type="match status" value="1"/>
</dbReference>
<dbReference type="Proteomes" id="UP000004384">
    <property type="component" value="Unassembled WGS sequence"/>
</dbReference>
<proteinExistence type="predicted"/>
<dbReference type="PANTHER" id="PTHR17920:SF3">
    <property type="entry name" value="TRANSMEMBRANE AND COILED-COIL DOMAIN-CONTAINING PROTEIN 4"/>
    <property type="match status" value="1"/>
</dbReference>
<name>C6R9M8_9CORY</name>
<dbReference type="EMBL" id="ACVP01000020">
    <property type="protein sequence ID" value="EET77385.1"/>
    <property type="molecule type" value="Genomic_DNA"/>
</dbReference>
<dbReference type="GO" id="GO:0016020">
    <property type="term" value="C:membrane"/>
    <property type="evidence" value="ECO:0007669"/>
    <property type="project" value="UniProtKB-SubCell"/>
</dbReference>
<evidence type="ECO:0000256" key="4">
    <source>
        <dbReference type="ARBA" id="ARBA00023136"/>
    </source>
</evidence>
<dbReference type="InterPro" id="IPR029058">
    <property type="entry name" value="AB_hydrolase_fold"/>
</dbReference>
<dbReference type="Gene3D" id="3.40.50.1820">
    <property type="entry name" value="alpha/beta hydrolase"/>
    <property type="match status" value="1"/>
</dbReference>
<comment type="subcellular location">
    <subcellularLocation>
        <location evidence="1">Membrane</location>
        <topology evidence="1">Multi-pass membrane protein</topology>
    </subcellularLocation>
</comment>
<evidence type="ECO:0000256" key="3">
    <source>
        <dbReference type="ARBA" id="ARBA00022989"/>
    </source>
</evidence>